<gene>
    <name evidence="3" type="ORF">OKA104_LOCUS28469</name>
    <name evidence="2" type="ORF">VCS650_LOCUS39100</name>
</gene>
<evidence type="ECO:0000256" key="1">
    <source>
        <dbReference type="SAM" id="MobiDB-lite"/>
    </source>
</evidence>
<reference evidence="2" key="1">
    <citation type="submission" date="2021-02" db="EMBL/GenBank/DDBJ databases">
        <authorList>
            <person name="Nowell W R."/>
        </authorList>
    </citation>
    <scope>NUCLEOTIDE SEQUENCE</scope>
</reference>
<organism evidence="2 4">
    <name type="scientific">Adineta steineri</name>
    <dbReference type="NCBI Taxonomy" id="433720"/>
    <lineage>
        <taxon>Eukaryota</taxon>
        <taxon>Metazoa</taxon>
        <taxon>Spiralia</taxon>
        <taxon>Gnathifera</taxon>
        <taxon>Rotifera</taxon>
        <taxon>Eurotatoria</taxon>
        <taxon>Bdelloidea</taxon>
        <taxon>Adinetida</taxon>
        <taxon>Adinetidae</taxon>
        <taxon>Adineta</taxon>
    </lineage>
</organism>
<dbReference type="EMBL" id="CAJOAY010002759">
    <property type="protein sequence ID" value="CAF3977569.1"/>
    <property type="molecule type" value="Genomic_DNA"/>
</dbReference>
<dbReference type="Proteomes" id="UP000663881">
    <property type="component" value="Unassembled WGS sequence"/>
</dbReference>
<comment type="caution">
    <text evidence="2">The sequence shown here is derived from an EMBL/GenBank/DDBJ whole genome shotgun (WGS) entry which is preliminary data.</text>
</comment>
<sequence length="89" mass="10213">MARFFQVTMQDRFFDLEHKKSTAPPSKTNPDIGDRTVPDPPGGTNIGQNHLYPHPSGGYTVLPYDQFRRFRDLVRKSAFRDVLSDDDDD</sequence>
<evidence type="ECO:0000313" key="2">
    <source>
        <dbReference type="EMBL" id="CAF1444581.1"/>
    </source>
</evidence>
<evidence type="ECO:0000313" key="4">
    <source>
        <dbReference type="Proteomes" id="UP000663891"/>
    </source>
</evidence>
<evidence type="ECO:0000313" key="3">
    <source>
        <dbReference type="EMBL" id="CAF3977569.1"/>
    </source>
</evidence>
<dbReference type="AlphaFoldDB" id="A0A815P5S7"/>
<dbReference type="EMBL" id="CAJNON010001245">
    <property type="protein sequence ID" value="CAF1444581.1"/>
    <property type="molecule type" value="Genomic_DNA"/>
</dbReference>
<accession>A0A815P5S7</accession>
<proteinExistence type="predicted"/>
<dbReference type="Proteomes" id="UP000663891">
    <property type="component" value="Unassembled WGS sequence"/>
</dbReference>
<name>A0A815P5S7_9BILA</name>
<feature type="region of interest" description="Disordered" evidence="1">
    <location>
        <begin position="18"/>
        <end position="47"/>
    </location>
</feature>
<protein>
    <submittedName>
        <fullName evidence="2">Uncharacterized protein</fullName>
    </submittedName>
</protein>